<name>F7BGQ3_CIOIN</name>
<evidence type="ECO:0000259" key="5">
    <source>
        <dbReference type="PROSITE" id="PS01180"/>
    </source>
</evidence>
<sequence>MDGNYYASNQDCTWVFTDVRRVLLLRVVEMGLHNPHQTCLRDYIELPNGERLCNFNNHGCYIFVKETANVTLCDNICGNEHTNQVTQLHGHQWPPIIKFYSDQNHSDTGFVLTFYTNPCSNARIVNQRTEPTSLTTTTTTTTTSTVNVPSNSNQHTTKSYSTGIIVASVAGGVVGFILCLLLCRFIYYGRLGRKKRVRRVNSTTPNPLTYEYALNVTPAEPAKENHYGMVENEIYKQVTSGNVLPNDTEARYELIAT</sequence>
<reference evidence="6" key="3">
    <citation type="submission" date="2025-08" db="UniProtKB">
        <authorList>
            <consortium name="Ensembl"/>
        </authorList>
    </citation>
    <scope>IDENTIFICATION</scope>
</reference>
<evidence type="ECO:0000313" key="7">
    <source>
        <dbReference type="Proteomes" id="UP000008144"/>
    </source>
</evidence>
<dbReference type="AlphaFoldDB" id="F7BGQ3"/>
<keyword evidence="7" id="KW-1185">Reference proteome</keyword>
<comment type="caution">
    <text evidence="2">Lacks conserved residue(s) required for the propagation of feature annotation.</text>
</comment>
<organism evidence="6 7">
    <name type="scientific">Ciona intestinalis</name>
    <name type="common">Transparent sea squirt</name>
    <name type="synonym">Ascidia intestinalis</name>
    <dbReference type="NCBI Taxonomy" id="7719"/>
    <lineage>
        <taxon>Eukaryota</taxon>
        <taxon>Metazoa</taxon>
        <taxon>Chordata</taxon>
        <taxon>Tunicata</taxon>
        <taxon>Ascidiacea</taxon>
        <taxon>Phlebobranchia</taxon>
        <taxon>Cionidae</taxon>
        <taxon>Ciona</taxon>
    </lineage>
</organism>
<reference evidence="7" key="1">
    <citation type="journal article" date="2002" name="Science">
        <title>The draft genome of Ciona intestinalis: insights into chordate and vertebrate origins.</title>
        <authorList>
            <person name="Dehal P."/>
            <person name="Satou Y."/>
            <person name="Campbell R.K."/>
            <person name="Chapman J."/>
            <person name="Degnan B."/>
            <person name="De Tomaso A."/>
            <person name="Davidson B."/>
            <person name="Di Gregorio A."/>
            <person name="Gelpke M."/>
            <person name="Goodstein D.M."/>
            <person name="Harafuji N."/>
            <person name="Hastings K.E."/>
            <person name="Ho I."/>
            <person name="Hotta K."/>
            <person name="Huang W."/>
            <person name="Kawashima T."/>
            <person name="Lemaire P."/>
            <person name="Martinez D."/>
            <person name="Meinertzhagen I.A."/>
            <person name="Necula S."/>
            <person name="Nonaka M."/>
            <person name="Putnam N."/>
            <person name="Rash S."/>
            <person name="Saiga H."/>
            <person name="Satake M."/>
            <person name="Terry A."/>
            <person name="Yamada L."/>
            <person name="Wang H.G."/>
            <person name="Awazu S."/>
            <person name="Azumi K."/>
            <person name="Boore J."/>
            <person name="Branno M."/>
            <person name="Chin-Bow S."/>
            <person name="DeSantis R."/>
            <person name="Doyle S."/>
            <person name="Francino P."/>
            <person name="Keys D.N."/>
            <person name="Haga S."/>
            <person name="Hayashi H."/>
            <person name="Hino K."/>
            <person name="Imai K.S."/>
            <person name="Inaba K."/>
            <person name="Kano S."/>
            <person name="Kobayashi K."/>
            <person name="Kobayashi M."/>
            <person name="Lee B.I."/>
            <person name="Makabe K.W."/>
            <person name="Manohar C."/>
            <person name="Matassi G."/>
            <person name="Medina M."/>
            <person name="Mochizuki Y."/>
            <person name="Mount S."/>
            <person name="Morishita T."/>
            <person name="Miura S."/>
            <person name="Nakayama A."/>
            <person name="Nishizaka S."/>
            <person name="Nomoto H."/>
            <person name="Ohta F."/>
            <person name="Oishi K."/>
            <person name="Rigoutsos I."/>
            <person name="Sano M."/>
            <person name="Sasaki A."/>
            <person name="Sasakura Y."/>
            <person name="Shoguchi E."/>
            <person name="Shin-i T."/>
            <person name="Spagnuolo A."/>
            <person name="Stainier D."/>
            <person name="Suzuki M.M."/>
            <person name="Tassy O."/>
            <person name="Takatori N."/>
            <person name="Tokuoka M."/>
            <person name="Yagi K."/>
            <person name="Yoshizaki F."/>
            <person name="Wada S."/>
            <person name="Zhang C."/>
            <person name="Hyatt P.D."/>
            <person name="Larimer F."/>
            <person name="Detter C."/>
            <person name="Doggett N."/>
            <person name="Glavina T."/>
            <person name="Hawkins T."/>
            <person name="Richardson P."/>
            <person name="Lucas S."/>
            <person name="Kohara Y."/>
            <person name="Levine M."/>
            <person name="Satoh N."/>
            <person name="Rokhsar D.S."/>
        </authorList>
    </citation>
    <scope>NUCLEOTIDE SEQUENCE [LARGE SCALE GENOMIC DNA]</scope>
</reference>
<feature type="compositionally biased region" description="Low complexity" evidence="3">
    <location>
        <begin position="132"/>
        <end position="145"/>
    </location>
</feature>
<protein>
    <recommendedName>
        <fullName evidence="5">CUB domain-containing protein</fullName>
    </recommendedName>
</protein>
<dbReference type="Ensembl" id="ENSCINT00000014689.1">
    <property type="protein sequence ID" value="ENSCINP00000014689.1"/>
    <property type="gene ID" value="ENSCING00000007151.1"/>
</dbReference>
<dbReference type="InterPro" id="IPR000859">
    <property type="entry name" value="CUB_dom"/>
</dbReference>
<keyword evidence="4" id="KW-0812">Transmembrane</keyword>
<feature type="domain" description="CUB" evidence="5">
    <location>
        <begin position="1"/>
        <end position="117"/>
    </location>
</feature>
<dbReference type="SUPFAM" id="SSF49854">
    <property type="entry name" value="Spermadhesin, CUB domain"/>
    <property type="match status" value="1"/>
</dbReference>
<dbReference type="InterPro" id="IPR035914">
    <property type="entry name" value="Sperma_CUB_dom_sf"/>
</dbReference>
<evidence type="ECO:0000256" key="2">
    <source>
        <dbReference type="PROSITE-ProRule" id="PRU00059"/>
    </source>
</evidence>
<keyword evidence="4" id="KW-1133">Transmembrane helix</keyword>
<evidence type="ECO:0000256" key="1">
    <source>
        <dbReference type="ARBA" id="ARBA00023157"/>
    </source>
</evidence>
<accession>F7BGQ3</accession>
<dbReference type="InParanoid" id="F7BGQ3"/>
<evidence type="ECO:0000256" key="4">
    <source>
        <dbReference type="SAM" id="Phobius"/>
    </source>
</evidence>
<dbReference type="EMBL" id="EAAA01001611">
    <property type="status" value="NOT_ANNOTATED_CDS"/>
    <property type="molecule type" value="Genomic_DNA"/>
</dbReference>
<evidence type="ECO:0000313" key="6">
    <source>
        <dbReference type="Ensembl" id="ENSCINP00000014689.1"/>
    </source>
</evidence>
<dbReference type="Proteomes" id="UP000008144">
    <property type="component" value="Chromosome 3"/>
</dbReference>
<dbReference type="PROSITE" id="PS01180">
    <property type="entry name" value="CUB"/>
    <property type="match status" value="1"/>
</dbReference>
<keyword evidence="4" id="KW-0472">Membrane</keyword>
<proteinExistence type="predicted"/>
<reference evidence="6" key="4">
    <citation type="submission" date="2025-09" db="UniProtKB">
        <authorList>
            <consortium name="Ensembl"/>
        </authorList>
    </citation>
    <scope>IDENTIFICATION</scope>
</reference>
<dbReference type="Gene3D" id="2.60.120.290">
    <property type="entry name" value="Spermadhesin, CUB domain"/>
    <property type="match status" value="1"/>
</dbReference>
<dbReference type="HOGENOM" id="CLU_1081657_0_0_1"/>
<feature type="transmembrane region" description="Helical" evidence="4">
    <location>
        <begin position="160"/>
        <end position="187"/>
    </location>
</feature>
<evidence type="ECO:0000256" key="3">
    <source>
        <dbReference type="SAM" id="MobiDB-lite"/>
    </source>
</evidence>
<feature type="region of interest" description="Disordered" evidence="3">
    <location>
        <begin position="132"/>
        <end position="153"/>
    </location>
</feature>
<keyword evidence="1" id="KW-1015">Disulfide bond</keyword>
<reference evidence="6" key="2">
    <citation type="journal article" date="2008" name="Genome Biol.">
        <title>Improved genome assembly and evidence-based global gene model set for the chordate Ciona intestinalis: new insight into intron and operon populations.</title>
        <authorList>
            <person name="Satou Y."/>
            <person name="Mineta K."/>
            <person name="Ogasawara M."/>
            <person name="Sasakura Y."/>
            <person name="Shoguchi E."/>
            <person name="Ueno K."/>
            <person name="Yamada L."/>
            <person name="Matsumoto J."/>
            <person name="Wasserscheid J."/>
            <person name="Dewar K."/>
            <person name="Wiley G.B."/>
            <person name="Macmil S.L."/>
            <person name="Roe B.A."/>
            <person name="Zeller R.W."/>
            <person name="Hastings K.E."/>
            <person name="Lemaire P."/>
            <person name="Lindquist E."/>
            <person name="Endo T."/>
            <person name="Hotta K."/>
            <person name="Inaba K."/>
        </authorList>
    </citation>
    <scope>NUCLEOTIDE SEQUENCE [LARGE SCALE GENOMIC DNA]</scope>
    <source>
        <strain evidence="6">wild type</strain>
    </source>
</reference>